<accession>A0ABQ2SKD5</accession>
<evidence type="ECO:0000313" key="3">
    <source>
        <dbReference type="Proteomes" id="UP000659767"/>
    </source>
</evidence>
<feature type="region of interest" description="Disordered" evidence="1">
    <location>
        <begin position="22"/>
        <end position="63"/>
    </location>
</feature>
<dbReference type="Proteomes" id="UP000659767">
    <property type="component" value="Unassembled WGS sequence"/>
</dbReference>
<evidence type="ECO:0000313" key="2">
    <source>
        <dbReference type="EMBL" id="GGS32634.1"/>
    </source>
</evidence>
<evidence type="ECO:0000256" key="1">
    <source>
        <dbReference type="SAM" id="MobiDB-lite"/>
    </source>
</evidence>
<proteinExistence type="predicted"/>
<reference evidence="3" key="1">
    <citation type="journal article" date="2019" name="Int. J. Syst. Evol. Microbiol.">
        <title>The Global Catalogue of Microorganisms (GCM) 10K type strain sequencing project: providing services to taxonomists for standard genome sequencing and annotation.</title>
        <authorList>
            <consortium name="The Broad Institute Genomics Platform"/>
            <consortium name="The Broad Institute Genome Sequencing Center for Infectious Disease"/>
            <person name="Wu L."/>
            <person name="Ma J."/>
        </authorList>
    </citation>
    <scope>NUCLEOTIDE SEQUENCE [LARGE SCALE GENOMIC DNA]</scope>
    <source>
        <strain evidence="3">JCM 4350</strain>
    </source>
</reference>
<gene>
    <name evidence="2" type="ORF">GCM10010253_02120</name>
</gene>
<organism evidence="2 3">
    <name type="scientific">Streptomyces badius</name>
    <dbReference type="NCBI Taxonomy" id="1941"/>
    <lineage>
        <taxon>Bacteria</taxon>
        <taxon>Bacillati</taxon>
        <taxon>Actinomycetota</taxon>
        <taxon>Actinomycetes</taxon>
        <taxon>Kitasatosporales</taxon>
        <taxon>Streptomycetaceae</taxon>
        <taxon>Streptomyces</taxon>
    </lineage>
</organism>
<comment type="caution">
    <text evidence="2">The sequence shown here is derived from an EMBL/GenBank/DDBJ whole genome shotgun (WGS) entry which is preliminary data.</text>
</comment>
<keyword evidence="3" id="KW-1185">Reference proteome</keyword>
<dbReference type="EMBL" id="BMSZ01000001">
    <property type="protein sequence ID" value="GGS32634.1"/>
    <property type="molecule type" value="Genomic_DNA"/>
</dbReference>
<sequence length="84" mass="8737">MRLMTALKRCAPVRGAAALPAGTAAEGWDTAIPEGERSGARRPGGAGENAHSLPAHRKQPKCPVCLAPRPCPGSWPRGPYGSRP</sequence>
<name>A0ABQ2SKD5_STRBA</name>
<evidence type="ECO:0008006" key="4">
    <source>
        <dbReference type="Google" id="ProtNLM"/>
    </source>
</evidence>
<protein>
    <recommendedName>
        <fullName evidence="4">4Fe-4S Wbl-type domain-containing protein</fullName>
    </recommendedName>
</protein>